<dbReference type="OrthoDB" id="8926639at2"/>
<accession>A0A2N4TJI5</accession>
<evidence type="ECO:0000313" key="1">
    <source>
        <dbReference type="EMBL" id="PLC39838.1"/>
    </source>
</evidence>
<dbReference type="EMBL" id="PKQE01000010">
    <property type="protein sequence ID" value="PLC39838.1"/>
    <property type="molecule type" value="Genomic_DNA"/>
</dbReference>
<comment type="caution">
    <text evidence="1">The sequence shown here is derived from an EMBL/GenBank/DDBJ whole genome shotgun (WGS) entry which is preliminary data.</text>
</comment>
<dbReference type="AlphaFoldDB" id="A0A2N4TJI5"/>
<evidence type="ECO:0000313" key="2">
    <source>
        <dbReference type="Proteomes" id="UP000234456"/>
    </source>
</evidence>
<gene>
    <name evidence="1" type="ORF">C0Q88_25900</name>
</gene>
<reference evidence="1 2" key="1">
    <citation type="submission" date="2017-12" db="EMBL/GenBank/DDBJ databases">
        <title>Draft genome sequence of Ralstonia pickettii 52.</title>
        <authorList>
            <person name="Zheng B."/>
        </authorList>
    </citation>
    <scope>NUCLEOTIDE SEQUENCE [LARGE SCALE GENOMIC DNA]</scope>
    <source>
        <strain evidence="1 2">52</strain>
    </source>
</reference>
<proteinExistence type="predicted"/>
<protein>
    <submittedName>
        <fullName evidence="1">Uncharacterized protein</fullName>
    </submittedName>
</protein>
<name>A0A2N4TJI5_RALPI</name>
<dbReference type="Proteomes" id="UP000234456">
    <property type="component" value="Unassembled WGS sequence"/>
</dbReference>
<dbReference type="RefSeq" id="WP_102067728.1">
    <property type="nucleotide sequence ID" value="NZ_PKQE01000010.1"/>
</dbReference>
<sequence>MRIDIDFSIFDSPVSAYGNATGDIEVKTLPTVGDVVDLFEGRKAFELEGFTGKLKVTSVDQVETSGKAIFALEDVVVSSRSVAAELAGRLETELGLFCIDYDQ</sequence>
<organism evidence="1 2">
    <name type="scientific">Ralstonia pickettii</name>
    <name type="common">Burkholderia pickettii</name>
    <dbReference type="NCBI Taxonomy" id="329"/>
    <lineage>
        <taxon>Bacteria</taxon>
        <taxon>Pseudomonadati</taxon>
        <taxon>Pseudomonadota</taxon>
        <taxon>Betaproteobacteria</taxon>
        <taxon>Burkholderiales</taxon>
        <taxon>Burkholderiaceae</taxon>
        <taxon>Ralstonia</taxon>
    </lineage>
</organism>